<feature type="region of interest" description="Disordered" evidence="1">
    <location>
        <begin position="229"/>
        <end position="274"/>
    </location>
</feature>
<feature type="compositionally biased region" description="Pro residues" evidence="1">
    <location>
        <begin position="22"/>
        <end position="39"/>
    </location>
</feature>
<feature type="compositionally biased region" description="Acidic residues" evidence="1">
    <location>
        <begin position="454"/>
        <end position="479"/>
    </location>
</feature>
<feature type="region of interest" description="Disordered" evidence="1">
    <location>
        <begin position="74"/>
        <end position="136"/>
    </location>
</feature>
<proteinExistence type="predicted"/>
<feature type="compositionally biased region" description="Acidic residues" evidence="1">
    <location>
        <begin position="633"/>
        <end position="643"/>
    </location>
</feature>
<feature type="region of interest" description="Disordered" evidence="1">
    <location>
        <begin position="1129"/>
        <end position="1345"/>
    </location>
</feature>
<dbReference type="GO" id="GO:0000126">
    <property type="term" value="C:transcription factor TFIIIB complex"/>
    <property type="evidence" value="ECO:0007669"/>
    <property type="project" value="TreeGrafter"/>
</dbReference>
<feature type="non-terminal residue" evidence="3">
    <location>
        <position position="1345"/>
    </location>
</feature>
<dbReference type="Proteomes" id="UP000824540">
    <property type="component" value="Unassembled WGS sequence"/>
</dbReference>
<accession>A0A8T2PUN5</accession>
<feature type="compositionally biased region" description="Low complexity" evidence="1">
    <location>
        <begin position="1307"/>
        <end position="1321"/>
    </location>
</feature>
<dbReference type="Pfam" id="PF15963">
    <property type="entry name" value="Myb_DNA-bind_7"/>
    <property type="match status" value="1"/>
</dbReference>
<feature type="compositionally biased region" description="Basic residues" evidence="1">
    <location>
        <begin position="581"/>
        <end position="590"/>
    </location>
</feature>
<evidence type="ECO:0000313" key="3">
    <source>
        <dbReference type="EMBL" id="KAG9355157.1"/>
    </source>
</evidence>
<evidence type="ECO:0000313" key="4">
    <source>
        <dbReference type="Proteomes" id="UP000824540"/>
    </source>
</evidence>
<name>A0A8T2PUN5_9TELE</name>
<dbReference type="SUPFAM" id="SSF46689">
    <property type="entry name" value="Homeodomain-like"/>
    <property type="match status" value="1"/>
</dbReference>
<evidence type="ECO:0000256" key="1">
    <source>
        <dbReference type="SAM" id="MobiDB-lite"/>
    </source>
</evidence>
<organism evidence="3 4">
    <name type="scientific">Albula glossodonta</name>
    <name type="common">roundjaw bonefish</name>
    <dbReference type="NCBI Taxonomy" id="121402"/>
    <lineage>
        <taxon>Eukaryota</taxon>
        <taxon>Metazoa</taxon>
        <taxon>Chordata</taxon>
        <taxon>Craniata</taxon>
        <taxon>Vertebrata</taxon>
        <taxon>Euteleostomi</taxon>
        <taxon>Actinopterygii</taxon>
        <taxon>Neopterygii</taxon>
        <taxon>Teleostei</taxon>
        <taxon>Albuliformes</taxon>
        <taxon>Albulidae</taxon>
        <taxon>Albula</taxon>
    </lineage>
</organism>
<feature type="region of interest" description="Disordered" evidence="1">
    <location>
        <begin position="172"/>
        <end position="196"/>
    </location>
</feature>
<feature type="compositionally biased region" description="Basic residues" evidence="1">
    <location>
        <begin position="519"/>
        <end position="529"/>
    </location>
</feature>
<protein>
    <recommendedName>
        <fullName evidence="2">Transcription factor TFIIIB component B'' Myb domain-containing protein</fullName>
    </recommendedName>
</protein>
<comment type="caution">
    <text evidence="3">The sequence shown here is derived from an EMBL/GenBank/DDBJ whole genome shotgun (WGS) entry which is preliminary data.</text>
</comment>
<feature type="compositionally biased region" description="Basic and acidic residues" evidence="1">
    <location>
        <begin position="620"/>
        <end position="632"/>
    </location>
</feature>
<feature type="compositionally biased region" description="Acidic residues" evidence="1">
    <location>
        <begin position="919"/>
        <end position="934"/>
    </location>
</feature>
<feature type="region of interest" description="Disordered" evidence="1">
    <location>
        <begin position="806"/>
        <end position="947"/>
    </location>
</feature>
<feature type="compositionally biased region" description="Basic and acidic residues" evidence="1">
    <location>
        <begin position="667"/>
        <end position="684"/>
    </location>
</feature>
<feature type="region of interest" description="Disordered" evidence="1">
    <location>
        <begin position="1076"/>
        <end position="1109"/>
    </location>
</feature>
<feature type="compositionally biased region" description="Basic and acidic residues" evidence="1">
    <location>
        <begin position="757"/>
        <end position="770"/>
    </location>
</feature>
<feature type="compositionally biased region" description="Polar residues" evidence="1">
    <location>
        <begin position="1090"/>
        <end position="1108"/>
    </location>
</feature>
<gene>
    <name evidence="3" type="ORF">JZ751_001870</name>
</gene>
<dbReference type="InterPro" id="IPR009057">
    <property type="entry name" value="Homeodomain-like_sf"/>
</dbReference>
<feature type="compositionally biased region" description="Basic and acidic residues" evidence="1">
    <location>
        <begin position="1286"/>
        <end position="1306"/>
    </location>
</feature>
<feature type="compositionally biased region" description="Low complexity" evidence="1">
    <location>
        <begin position="975"/>
        <end position="992"/>
    </location>
</feature>
<feature type="compositionally biased region" description="Acidic residues" evidence="1">
    <location>
        <begin position="596"/>
        <end position="605"/>
    </location>
</feature>
<feature type="compositionally biased region" description="Acidic residues" evidence="1">
    <location>
        <begin position="261"/>
        <end position="274"/>
    </location>
</feature>
<dbReference type="EMBL" id="JAFBMS010000002">
    <property type="protein sequence ID" value="KAG9355157.1"/>
    <property type="molecule type" value="Genomic_DNA"/>
</dbReference>
<dbReference type="OrthoDB" id="272624at2759"/>
<feature type="region of interest" description="Disordered" evidence="1">
    <location>
        <begin position="421"/>
        <end position="775"/>
    </location>
</feature>
<dbReference type="GO" id="GO:0070898">
    <property type="term" value="P:RNA polymerase III preinitiation complex assembly"/>
    <property type="evidence" value="ECO:0007669"/>
    <property type="project" value="TreeGrafter"/>
</dbReference>
<feature type="compositionally biased region" description="Polar residues" evidence="1">
    <location>
        <begin position="102"/>
        <end position="128"/>
    </location>
</feature>
<dbReference type="GO" id="GO:0001156">
    <property type="term" value="F:TFIIIC-class transcription factor complex binding"/>
    <property type="evidence" value="ECO:0007669"/>
    <property type="project" value="TreeGrafter"/>
</dbReference>
<feature type="compositionally biased region" description="Polar residues" evidence="1">
    <location>
        <begin position="1142"/>
        <end position="1165"/>
    </location>
</feature>
<dbReference type="InterPro" id="IPR039467">
    <property type="entry name" value="TFIIIB_B''_Myb"/>
</dbReference>
<dbReference type="PANTHER" id="PTHR22929">
    <property type="entry name" value="RNA POLYMERASE III TRANSCRIPTION INITIATION FACTOR B"/>
    <property type="match status" value="1"/>
</dbReference>
<feature type="compositionally biased region" description="Acidic residues" evidence="1">
    <location>
        <begin position="547"/>
        <end position="558"/>
    </location>
</feature>
<reference evidence="3" key="1">
    <citation type="thesis" date="2021" institute="BYU ScholarsArchive" country="Provo, UT, USA">
        <title>Applications of and Algorithms for Genome Assembly and Genomic Analyses with an Emphasis on Marine Teleosts.</title>
        <authorList>
            <person name="Pickett B.D."/>
        </authorList>
    </citation>
    <scope>NUCLEOTIDE SEQUENCE</scope>
    <source>
        <strain evidence="3">HI-2016</strain>
    </source>
</reference>
<dbReference type="PANTHER" id="PTHR22929:SF0">
    <property type="entry name" value="TRANSCRIPTION FACTOR TFIIIB COMPONENT B'' HOMOLOG"/>
    <property type="match status" value="1"/>
</dbReference>
<keyword evidence="4" id="KW-1185">Reference proteome</keyword>
<feature type="domain" description="Transcription factor TFIIIB component B'' Myb" evidence="2">
    <location>
        <begin position="344"/>
        <end position="413"/>
    </location>
</feature>
<feature type="compositionally biased region" description="Basic and acidic residues" evidence="1">
    <location>
        <begin position="861"/>
        <end position="871"/>
    </location>
</feature>
<evidence type="ECO:0000259" key="2">
    <source>
        <dbReference type="Pfam" id="PF15963"/>
    </source>
</evidence>
<sequence>MQRRKRLSAMPNLSKPRVTPMPRTPKPPPPTAAAPPERPVPVCEDQEVDNSGAEESIGSLGVNVLGGQATSQGEFVPMLPVPSTSSCWEPTPKKEEKVAPSTYVQNTSQESESCSSTPLPKAPTSANRKPSLGSMTLEAGCSASNVPLKLAGSSADRQRIAKERKLKEMMQAEIKKERSQRKGKRPAYDGSQPLDHSKMTMRDLIYYLPETNPMTSSLLDEQKQEAQMIAPLPSKDEPVSTEYSSKEIVLRSPEKKQEVRYDDDDEEEDEEEEELLAPKVRVAEDGTLVLDEESLNVQVERAKTTTIVERNDPIFERGSTTTYSSFRTINYSKPWSTKGRSTADKFQTDMFFLAISMVGTDFSMICQLFPHRTRKEVKNKFKREEKTNSWRIDKAFREKRPFDLEFFSSLLQLVLAADKKKKNKSNTKGSSGAKPKCKPKGKKAPVRKAIEDQASGDDVELDSDVAEGDSEMAEKENEDCSNVTEATGATKASRKCKRMKKEAEEDEQGPDSKIQTDTRKKKGSKKTQNGKKPLAKGTGGDLATSDVELDGDVDEGDSETAVNENKDCSNVVEAMGTGKAANRKRKRKTKSREGEKEEEGEGDEELVSKKRAEARKKCNKKTDKKMLSKGDQEETEPEGEAADGDCSNVSQSADAAAATRKTRKRTKNAEDEGDKSDSQKQADGRRKKRSKKMKNADEPTVCDLTEDDVDKAQSVAEEAEGSETMGSAVQEKKIQPVRTSRAKVKPNLGRGRAAKMVPEHGLETGEGNRMEEEDIGSVKSKVVVPLVKHLCVLGSLFDLVDQVSNGSAIPEGKKAKRGSTVLHSDEEGPDEDNQGAPYVSSTQGKELKNTNRSGEIPEVVPHMEKAEREEFPSPIPLPLEAASFEGRGKQAETEAQQDLAEHQRSSPRSDAQVGHDSGEEGQDEAQREEEEQEKEEGSLGQPEEQSQLPVVVALGMPSLELVPEESDISTDVTDTPGPGETETTLHSEPSCEGAEEEEEEGMMLSEHHLDLLAVSNPPVSFFHITLSHNPLHYLGGMESIERADDAARTLLTLNNPDLLCLSASAHDQDFLSTAEPTVQGPAEEHEPKSTLEQVDQSQHSNEPPNLMTSDFPVAAISEHVMQSLSIKEVSGPEPQTGPCESKSISEQADQSQHSDAPSSSVTSDFHVSAISEPAIQLPSIEEPPERALETGPTEEVDHLEETAATASAQNGTSSSDSFVPQRMRSQFPKPRPNLSQSQCIPRTPPLPNPAVPSLEVHGSPVAADTGSQVLTEEQRSGPVPVLTEESASKRNEEGPRHREQQDHEAESAQSGIPSSGSSTLSVLPGRRNRFPKPKPNLGLSTRTPH</sequence>
<feature type="compositionally biased region" description="Basic and acidic residues" evidence="1">
    <location>
        <begin position="234"/>
        <end position="260"/>
    </location>
</feature>
<feature type="compositionally biased region" description="Basic residues" evidence="1">
    <location>
        <begin position="435"/>
        <end position="446"/>
    </location>
</feature>
<feature type="region of interest" description="Disordered" evidence="1">
    <location>
        <begin position="1"/>
        <end position="59"/>
    </location>
</feature>
<feature type="compositionally biased region" description="Polar residues" evidence="1">
    <location>
        <begin position="1204"/>
        <end position="1218"/>
    </location>
</feature>
<feature type="region of interest" description="Disordered" evidence="1">
    <location>
        <begin position="961"/>
        <end position="993"/>
    </location>
</feature>